<dbReference type="EMBL" id="LRGB01000568">
    <property type="protein sequence ID" value="KZS17858.1"/>
    <property type="molecule type" value="Genomic_DNA"/>
</dbReference>
<keyword evidence="2" id="KW-1185">Reference proteome</keyword>
<gene>
    <name evidence="1" type="ORF">APZ42_015861</name>
</gene>
<evidence type="ECO:0000313" key="2">
    <source>
        <dbReference type="Proteomes" id="UP000076858"/>
    </source>
</evidence>
<reference evidence="1 2" key="1">
    <citation type="submission" date="2016-03" db="EMBL/GenBank/DDBJ databases">
        <title>EvidentialGene: Evidence-directed Construction of Genes on Genomes.</title>
        <authorList>
            <person name="Gilbert D.G."/>
            <person name="Choi J.-H."/>
            <person name="Mockaitis K."/>
            <person name="Colbourne J."/>
            <person name="Pfrender M."/>
        </authorList>
    </citation>
    <scope>NUCLEOTIDE SEQUENCE [LARGE SCALE GENOMIC DNA]</scope>
    <source>
        <strain evidence="1 2">Xinb3</strain>
        <tissue evidence="1">Complete organism</tissue>
    </source>
</reference>
<evidence type="ECO:0000313" key="1">
    <source>
        <dbReference type="EMBL" id="KZS17858.1"/>
    </source>
</evidence>
<comment type="caution">
    <text evidence="1">The sequence shown here is derived from an EMBL/GenBank/DDBJ whole genome shotgun (WGS) entry which is preliminary data.</text>
</comment>
<dbReference type="Proteomes" id="UP000076858">
    <property type="component" value="Unassembled WGS sequence"/>
</dbReference>
<organism evidence="1 2">
    <name type="scientific">Daphnia magna</name>
    <dbReference type="NCBI Taxonomy" id="35525"/>
    <lineage>
        <taxon>Eukaryota</taxon>
        <taxon>Metazoa</taxon>
        <taxon>Ecdysozoa</taxon>
        <taxon>Arthropoda</taxon>
        <taxon>Crustacea</taxon>
        <taxon>Branchiopoda</taxon>
        <taxon>Diplostraca</taxon>
        <taxon>Cladocera</taxon>
        <taxon>Anomopoda</taxon>
        <taxon>Daphniidae</taxon>
        <taxon>Daphnia</taxon>
    </lineage>
</organism>
<dbReference type="AlphaFoldDB" id="A0A162NCI0"/>
<protein>
    <submittedName>
        <fullName evidence="1">Uncharacterized protein</fullName>
    </submittedName>
</protein>
<sequence>MEAILESNKSLWKRTGNMALVVVGAISIFLASVEEVHLDLEQFWTDLGVPSLLQRILPYVAAG</sequence>
<name>A0A162NCI0_9CRUS</name>
<proteinExistence type="predicted"/>
<accession>A0A162NCI0</accession>